<keyword evidence="1" id="KW-1133">Transmembrane helix</keyword>
<evidence type="ECO:0000313" key="3">
    <source>
        <dbReference type="Proteomes" id="UP000078561"/>
    </source>
</evidence>
<keyword evidence="3" id="KW-1185">Reference proteome</keyword>
<evidence type="ECO:0000256" key="1">
    <source>
        <dbReference type="SAM" id="Phobius"/>
    </source>
</evidence>
<dbReference type="OMA" id="WIMPSDE"/>
<name>A0A168SP29_ABSGL</name>
<proteinExistence type="predicted"/>
<evidence type="ECO:0000313" key="2">
    <source>
        <dbReference type="EMBL" id="SAM08715.1"/>
    </source>
</evidence>
<dbReference type="AlphaFoldDB" id="A0A168SP29"/>
<sequence>MISNRLVPVLIAVGVGIGTGVYVFQPLLKEYEADTKGTWVLPEDEARVKALAAKRNQGNSTLAQDNQPSSNLK</sequence>
<organism evidence="2">
    <name type="scientific">Absidia glauca</name>
    <name type="common">Pin mould</name>
    <dbReference type="NCBI Taxonomy" id="4829"/>
    <lineage>
        <taxon>Eukaryota</taxon>
        <taxon>Fungi</taxon>
        <taxon>Fungi incertae sedis</taxon>
        <taxon>Mucoromycota</taxon>
        <taxon>Mucoromycotina</taxon>
        <taxon>Mucoromycetes</taxon>
        <taxon>Mucorales</taxon>
        <taxon>Cunninghamellaceae</taxon>
        <taxon>Absidia</taxon>
    </lineage>
</organism>
<dbReference type="STRING" id="4829.A0A168SP29"/>
<accession>A0A168SP29</accession>
<dbReference type="EMBL" id="LT554918">
    <property type="protein sequence ID" value="SAM08715.1"/>
    <property type="molecule type" value="Genomic_DNA"/>
</dbReference>
<dbReference type="Pfam" id="PF23670">
    <property type="entry name" value="PIGBOS1"/>
    <property type="match status" value="1"/>
</dbReference>
<keyword evidence="1" id="KW-0472">Membrane</keyword>
<gene>
    <name evidence="2" type="primary">ABSGL_14379.1 scaffold 14479</name>
</gene>
<feature type="transmembrane region" description="Helical" evidence="1">
    <location>
        <begin position="6"/>
        <end position="24"/>
    </location>
</feature>
<dbReference type="Proteomes" id="UP000078561">
    <property type="component" value="Unassembled WGS sequence"/>
</dbReference>
<keyword evidence="1" id="KW-0812">Transmembrane</keyword>
<reference evidence="2" key="1">
    <citation type="submission" date="2016-04" db="EMBL/GenBank/DDBJ databases">
        <authorList>
            <person name="Evans L.H."/>
            <person name="Alamgir A."/>
            <person name="Owens N."/>
            <person name="Weber N.D."/>
            <person name="Virtaneva K."/>
            <person name="Barbian K."/>
            <person name="Babar A."/>
            <person name="Rosenke K."/>
        </authorList>
    </citation>
    <scope>NUCLEOTIDE SEQUENCE [LARGE SCALE GENOMIC DNA]</scope>
    <source>
        <strain evidence="2">CBS 101.48</strain>
    </source>
</reference>
<dbReference type="InterPro" id="IPR057394">
    <property type="entry name" value="PIGBOS1"/>
</dbReference>
<dbReference type="OrthoDB" id="4093673at2759"/>
<dbReference type="InParanoid" id="A0A168SP29"/>
<protein>
    <submittedName>
        <fullName evidence="2">Uncharacterized protein</fullName>
    </submittedName>
</protein>